<dbReference type="InterPro" id="IPR003779">
    <property type="entry name" value="CMD-like"/>
</dbReference>
<dbReference type="GO" id="GO:0006979">
    <property type="term" value="P:response to oxidative stress"/>
    <property type="evidence" value="ECO:0007669"/>
    <property type="project" value="InterPro"/>
</dbReference>
<accession>A0A1Y6CLK4</accession>
<dbReference type="HAMAP" id="MF_01676">
    <property type="entry name" value="AhpD"/>
    <property type="match status" value="1"/>
</dbReference>
<comment type="function">
    <text evidence="6">Antioxidant protein with alkyl hydroperoxidase activity. Required for the reduction of the AhpC active site cysteine residues and for the regeneration of the AhpC enzyme activity.</text>
</comment>
<keyword evidence="2 6" id="KW-0049">Antioxidant</keyword>
<protein>
    <recommendedName>
        <fullName evidence="6">Alkyl hydroperoxide reductase AhpD</fullName>
        <ecNumber evidence="6">1.11.1.28</ecNumber>
    </recommendedName>
    <alternativeName>
        <fullName evidence="6">Alkylhydroperoxidase AhpD</fullName>
    </alternativeName>
</protein>
<dbReference type="NCBIfam" id="TIGR00777">
    <property type="entry name" value="ahpD"/>
    <property type="match status" value="1"/>
</dbReference>
<feature type="disulfide bond" description="Interchain (with AhpC); in linked form" evidence="6">
    <location>
        <position position="133"/>
    </location>
</feature>
<dbReference type="GO" id="GO:0032843">
    <property type="term" value="F:hydroperoxide reductase activity"/>
    <property type="evidence" value="ECO:0007669"/>
    <property type="project" value="InterPro"/>
</dbReference>
<reference evidence="8 9" key="1">
    <citation type="submission" date="2017-04" db="EMBL/GenBank/DDBJ databases">
        <authorList>
            <person name="Afonso C.L."/>
            <person name="Miller P.J."/>
            <person name="Scott M.A."/>
            <person name="Spackman E."/>
            <person name="Goraichik I."/>
            <person name="Dimitrov K.M."/>
            <person name="Suarez D.L."/>
            <person name="Swayne D.E."/>
        </authorList>
    </citation>
    <scope>NUCLEOTIDE SEQUENCE [LARGE SCALE GENOMIC DNA]</scope>
    <source>
        <strain evidence="8 9">USBA 355</strain>
    </source>
</reference>
<name>A0A1Y6CLK4_9PROT</name>
<dbReference type="InterPro" id="IPR004674">
    <property type="entry name" value="AhpD"/>
</dbReference>
<comment type="catalytic activity">
    <reaction evidence="6">
        <text>N(6)-[(R)-dihydrolipoyl]-L-lysyl-[lipoyl-carrier protein] + a hydroperoxide = N(6)-[(R)-lipoyl]-L-lysyl-[lipoyl-carrier protein] + an alcohol + H2O</text>
        <dbReference type="Rhea" id="RHEA:62636"/>
        <dbReference type="Rhea" id="RHEA-COMP:10502"/>
        <dbReference type="Rhea" id="RHEA-COMP:16355"/>
        <dbReference type="ChEBI" id="CHEBI:15377"/>
        <dbReference type="ChEBI" id="CHEBI:30879"/>
        <dbReference type="ChEBI" id="CHEBI:35924"/>
        <dbReference type="ChEBI" id="CHEBI:83099"/>
        <dbReference type="ChEBI" id="CHEBI:83100"/>
        <dbReference type="EC" id="1.11.1.28"/>
    </reaction>
</comment>
<evidence type="ECO:0000256" key="4">
    <source>
        <dbReference type="ARBA" id="ARBA00023157"/>
    </source>
</evidence>
<dbReference type="InterPro" id="IPR004675">
    <property type="entry name" value="AhpD_core"/>
</dbReference>
<dbReference type="GO" id="GO:0051920">
    <property type="term" value="F:peroxiredoxin activity"/>
    <property type="evidence" value="ECO:0007669"/>
    <property type="project" value="InterPro"/>
</dbReference>
<comment type="similarity">
    <text evidence="6">Belongs to the AhpD family.</text>
</comment>
<feature type="active site" description="Cysteine sulfenic acid (-SOH) intermediate" evidence="6">
    <location>
        <position position="133"/>
    </location>
</feature>
<evidence type="ECO:0000256" key="1">
    <source>
        <dbReference type="ARBA" id="ARBA00022559"/>
    </source>
</evidence>
<dbReference type="AlphaFoldDB" id="A0A1Y6CLK4"/>
<feature type="active site" description="Proton donor" evidence="6">
    <location>
        <position position="130"/>
    </location>
</feature>
<evidence type="ECO:0000313" key="9">
    <source>
        <dbReference type="Proteomes" id="UP000192917"/>
    </source>
</evidence>
<keyword evidence="9" id="KW-1185">Reference proteome</keyword>
<keyword evidence="3 6" id="KW-0560">Oxidoreductase</keyword>
<dbReference type="Gene3D" id="1.20.1290.10">
    <property type="entry name" value="AhpD-like"/>
    <property type="match status" value="1"/>
</dbReference>
<evidence type="ECO:0000256" key="3">
    <source>
        <dbReference type="ARBA" id="ARBA00023002"/>
    </source>
</evidence>
<evidence type="ECO:0000259" key="7">
    <source>
        <dbReference type="Pfam" id="PF02627"/>
    </source>
</evidence>
<dbReference type="PANTHER" id="PTHR33930:SF7">
    <property type="entry name" value="ALKYL HYDROPEROXIDE REDUCTASE AHPD"/>
    <property type="match status" value="1"/>
</dbReference>
<dbReference type="GO" id="GO:0015036">
    <property type="term" value="F:disulfide oxidoreductase activity"/>
    <property type="evidence" value="ECO:0007669"/>
    <property type="project" value="TreeGrafter"/>
</dbReference>
<feature type="domain" description="Carboxymuconolactone decarboxylase-like" evidence="7">
    <location>
        <begin position="94"/>
        <end position="174"/>
    </location>
</feature>
<dbReference type="InterPro" id="IPR029032">
    <property type="entry name" value="AhpD-like"/>
</dbReference>
<evidence type="ECO:0000256" key="6">
    <source>
        <dbReference type="HAMAP-Rule" id="MF_01676"/>
    </source>
</evidence>
<dbReference type="GO" id="GO:0045454">
    <property type="term" value="P:cell redox homeostasis"/>
    <property type="evidence" value="ECO:0007669"/>
    <property type="project" value="TreeGrafter"/>
</dbReference>
<evidence type="ECO:0000256" key="2">
    <source>
        <dbReference type="ARBA" id="ARBA00022862"/>
    </source>
</evidence>
<evidence type="ECO:0000256" key="5">
    <source>
        <dbReference type="ARBA" id="ARBA00023284"/>
    </source>
</evidence>
<keyword evidence="5 6" id="KW-0676">Redox-active center</keyword>
<dbReference type="NCBIfam" id="TIGR00778">
    <property type="entry name" value="ahpD_dom"/>
    <property type="match status" value="1"/>
</dbReference>
<keyword evidence="4 6" id="KW-1015">Disulfide bond</keyword>
<proteinExistence type="inferred from homology"/>
<dbReference type="EC" id="1.11.1.28" evidence="6"/>
<dbReference type="RefSeq" id="WP_085125897.1">
    <property type="nucleotide sequence ID" value="NZ_FWZX01000034.1"/>
</dbReference>
<keyword evidence="1 6" id="KW-0575">Peroxidase</keyword>
<dbReference type="Pfam" id="PF02627">
    <property type="entry name" value="CMD"/>
    <property type="match status" value="1"/>
</dbReference>
<feature type="disulfide bond" evidence="6">
    <location>
        <begin position="130"/>
        <end position="133"/>
    </location>
</feature>
<organism evidence="8 9">
    <name type="scientific">Tistlia consotensis USBA 355</name>
    <dbReference type="NCBI Taxonomy" id="560819"/>
    <lineage>
        <taxon>Bacteria</taxon>
        <taxon>Pseudomonadati</taxon>
        <taxon>Pseudomonadota</taxon>
        <taxon>Alphaproteobacteria</taxon>
        <taxon>Rhodospirillales</taxon>
        <taxon>Rhodovibrionaceae</taxon>
        <taxon>Tistlia</taxon>
    </lineage>
</organism>
<dbReference type="Proteomes" id="UP000192917">
    <property type="component" value="Unassembled WGS sequence"/>
</dbReference>
<dbReference type="STRING" id="560819.SAMN05428998_13458"/>
<dbReference type="SUPFAM" id="SSF69118">
    <property type="entry name" value="AhpD-like"/>
    <property type="match status" value="1"/>
</dbReference>
<dbReference type="PANTHER" id="PTHR33930">
    <property type="entry name" value="ALKYL HYDROPEROXIDE REDUCTASE AHPD"/>
    <property type="match status" value="1"/>
</dbReference>
<evidence type="ECO:0000313" key="8">
    <source>
        <dbReference type="EMBL" id="SMF75687.1"/>
    </source>
</evidence>
<dbReference type="EMBL" id="FWZX01000034">
    <property type="protein sequence ID" value="SMF75687.1"/>
    <property type="molecule type" value="Genomic_DNA"/>
</dbReference>
<sequence length="182" mass="19136">MSIDALKARMPAYAKDIKLNISNVLQTGELTEQQVWGAALASAIATRSPEVIAAVAAEADRHLSPEATEAAKTAAAIMAMNNVYYRFSHLTGSDYLQMPARLRMNAIANPGVDKLDFELWSLAVSAVNGCGLCLKSHEKEVIAKGASKEAVQDAARIAAVIQAVATVLEAEDALAGEARAAA</sequence>
<gene>
    <name evidence="6" type="primary">ahpD</name>
    <name evidence="8" type="ORF">SAMN05428998_13458</name>
</gene>